<evidence type="ECO:0000256" key="1">
    <source>
        <dbReference type="ARBA" id="ARBA00004418"/>
    </source>
</evidence>
<evidence type="ECO:0000256" key="6">
    <source>
        <dbReference type="ARBA" id="ARBA00025643"/>
    </source>
</evidence>
<dbReference type="InterPro" id="IPR039246">
    <property type="entry name" value="Flagellar_FlgA"/>
</dbReference>
<proteinExistence type="inferred from homology"/>
<keyword evidence="9" id="KW-0969">Cilium</keyword>
<evidence type="ECO:0000256" key="7">
    <source>
        <dbReference type="RuleBase" id="RU362063"/>
    </source>
</evidence>
<name>A0ABT5R121_9GAMM</name>
<dbReference type="RefSeq" id="WP_274164410.1">
    <property type="nucleotide sequence ID" value="NZ_JAJUBC010000010.1"/>
</dbReference>
<keyword evidence="7" id="KW-1005">Bacterial flagellum biogenesis</keyword>
<keyword evidence="9" id="KW-0966">Cell projection</keyword>
<dbReference type="PANTHER" id="PTHR36307">
    <property type="entry name" value="FLAGELLA BASAL BODY P-RING FORMATION PROTEIN FLGA"/>
    <property type="match status" value="1"/>
</dbReference>
<dbReference type="Gene3D" id="2.30.30.760">
    <property type="match status" value="1"/>
</dbReference>
<dbReference type="SMART" id="SM00858">
    <property type="entry name" value="SAF"/>
    <property type="match status" value="1"/>
</dbReference>
<dbReference type="InterPro" id="IPR013974">
    <property type="entry name" value="SAF"/>
</dbReference>
<dbReference type="EMBL" id="JAJUBC010000010">
    <property type="protein sequence ID" value="MDD1793555.1"/>
    <property type="molecule type" value="Genomic_DNA"/>
</dbReference>
<dbReference type="NCBIfam" id="TIGR03170">
    <property type="entry name" value="flgA_cterm"/>
    <property type="match status" value="1"/>
</dbReference>
<dbReference type="Pfam" id="PF13144">
    <property type="entry name" value="ChapFlgA"/>
    <property type="match status" value="1"/>
</dbReference>
<dbReference type="CDD" id="cd11614">
    <property type="entry name" value="SAF_CpaB_FlgA_like"/>
    <property type="match status" value="1"/>
</dbReference>
<keyword evidence="10" id="KW-1185">Reference proteome</keyword>
<evidence type="ECO:0000256" key="3">
    <source>
        <dbReference type="ARBA" id="ARBA00014754"/>
    </source>
</evidence>
<protein>
    <recommendedName>
        <fullName evidence="3 7">Flagella basal body P-ring formation protein FlgA</fullName>
    </recommendedName>
</protein>
<comment type="subcellular location">
    <subcellularLocation>
        <location evidence="1 7">Periplasm</location>
    </subcellularLocation>
</comment>
<keyword evidence="4" id="KW-0732">Signal</keyword>
<feature type="domain" description="SAF" evidence="8">
    <location>
        <begin position="125"/>
        <end position="187"/>
    </location>
</feature>
<gene>
    <name evidence="9" type="primary">flgA</name>
    <name evidence="9" type="ORF">LRP50_10485</name>
</gene>
<comment type="function">
    <text evidence="6 7">Involved in the assembly process of the P-ring formation. It may associate with FlgF on the rod constituting a structure essential for the P-ring assembly or may act as a modulator protein for the P-ring assembly.</text>
</comment>
<dbReference type="Proteomes" id="UP001149400">
    <property type="component" value="Unassembled WGS sequence"/>
</dbReference>
<sequence>MSYEQIAQEPAPKRKQRFLLHFLCSWALLGVLLAAPVAQANASMLSREEVVAYIERSVNAFARSINSHSVDVTVDEFKIPGVCDTPVKMELSDPSRPVGRMTLTLICEQPRYWKTRVKAQSAVTVDMVVAKKPLKRGQSIQGGDLSSKAVNIAYVRYSYFTEKKKLIGKVVSRNVSAGRVLTPRLVEMPEWVKRDDVVIIEARRDNMLARMKGIALESGSEGDTIRVKNITSEKEIQATVSAPGTVSTTF</sequence>
<dbReference type="InterPro" id="IPR017585">
    <property type="entry name" value="SAF_FlgA"/>
</dbReference>
<evidence type="ECO:0000313" key="9">
    <source>
        <dbReference type="EMBL" id="MDD1793555.1"/>
    </source>
</evidence>
<reference evidence="9" key="1">
    <citation type="submission" date="2021-12" db="EMBL/GenBank/DDBJ databases">
        <title>Enterovibrio ZSDZ35 sp. nov. and Enterovibrio ZSDZ42 sp. nov., isolated from coastal seawater in Qingdao.</title>
        <authorList>
            <person name="Zhang P."/>
        </authorList>
    </citation>
    <scope>NUCLEOTIDE SEQUENCE</scope>
    <source>
        <strain evidence="9">ZSDZ42</strain>
    </source>
</reference>
<accession>A0ABT5R121</accession>
<comment type="similarity">
    <text evidence="2 7">Belongs to the FlgA family.</text>
</comment>
<dbReference type="PANTHER" id="PTHR36307:SF1">
    <property type="entry name" value="FLAGELLA BASAL BODY P-RING FORMATION PROTEIN FLGA"/>
    <property type="match status" value="1"/>
</dbReference>
<keyword evidence="5 7" id="KW-0574">Periplasm</keyword>
<evidence type="ECO:0000259" key="8">
    <source>
        <dbReference type="SMART" id="SM00858"/>
    </source>
</evidence>
<evidence type="ECO:0000256" key="5">
    <source>
        <dbReference type="ARBA" id="ARBA00022764"/>
    </source>
</evidence>
<evidence type="ECO:0000256" key="4">
    <source>
        <dbReference type="ARBA" id="ARBA00022729"/>
    </source>
</evidence>
<evidence type="ECO:0000313" key="10">
    <source>
        <dbReference type="Proteomes" id="UP001149400"/>
    </source>
</evidence>
<dbReference type="Gene3D" id="3.90.1210.10">
    <property type="entry name" value="Antifreeze-like/N-acetylneuraminic acid synthase C-terminal domain"/>
    <property type="match status" value="1"/>
</dbReference>
<comment type="caution">
    <text evidence="9">The sequence shown here is derived from an EMBL/GenBank/DDBJ whole genome shotgun (WGS) entry which is preliminary data.</text>
</comment>
<evidence type="ECO:0000256" key="2">
    <source>
        <dbReference type="ARBA" id="ARBA00010474"/>
    </source>
</evidence>
<organism evidence="9 10">
    <name type="scientific">Enterovibrio gelatinilyticus</name>
    <dbReference type="NCBI Taxonomy" id="2899819"/>
    <lineage>
        <taxon>Bacteria</taxon>
        <taxon>Pseudomonadati</taxon>
        <taxon>Pseudomonadota</taxon>
        <taxon>Gammaproteobacteria</taxon>
        <taxon>Vibrionales</taxon>
        <taxon>Vibrionaceae</taxon>
        <taxon>Enterovibrio</taxon>
    </lineage>
</organism>
<keyword evidence="9" id="KW-0282">Flagellum</keyword>